<dbReference type="AlphaFoldDB" id="A0A1E1XD79"/>
<feature type="non-terminal residue" evidence="1">
    <location>
        <position position="1"/>
    </location>
</feature>
<accession>A0A1E1XD79</accession>
<protein>
    <submittedName>
        <fullName evidence="1">Putative nlr family card domain protein</fullName>
    </submittedName>
</protein>
<dbReference type="EMBL" id="GFAC01001983">
    <property type="protein sequence ID" value="JAT97205.1"/>
    <property type="molecule type" value="mRNA"/>
</dbReference>
<reference evidence="1" key="1">
    <citation type="journal article" date="2017" name="Front. Cell. Infect. Microbiol.">
        <title>The Distinct Transcriptional Response of the Midgut of Amblyomma sculptum and Amblyomma aureolatum Ticks to Rickettsia rickettsii Correlates to Their Differences in Susceptibility to Infection.</title>
        <authorList>
            <person name="Martins L.A."/>
            <person name="Galletti M.F.B.M."/>
            <person name="Ribeiro J.M."/>
            <person name="Fujita A."/>
            <person name="Costa F.B."/>
            <person name="Labruna M.B."/>
            <person name="Daffre S."/>
            <person name="Fogaca A.C."/>
        </authorList>
    </citation>
    <scope>NUCLEOTIDE SEQUENCE</scope>
</reference>
<dbReference type="Gene3D" id="3.80.10.10">
    <property type="entry name" value="Ribonuclease Inhibitor"/>
    <property type="match status" value="2"/>
</dbReference>
<dbReference type="InterPro" id="IPR032675">
    <property type="entry name" value="LRR_dom_sf"/>
</dbReference>
<evidence type="ECO:0000313" key="1">
    <source>
        <dbReference type="EMBL" id="JAT97205.1"/>
    </source>
</evidence>
<name>A0A1E1XD79_9ACAR</name>
<proteinExistence type="evidence at transcript level"/>
<sequence length="685" mass="76822">RLSCTRSRERQVCQLLGHLEACNDILRHLGLQLREDETDEPGDLRLVMSSTLTRRWIQESARVAMHLLLLLFARHRCLVYVELSEDVVRSPFLRQSLANSPGVRKVHVCCYDSIVNKVDSLDDLVFQLIPSIKQIEELVFRPRGIRSPSRLTADMFGLKRPDTRLTTIDIAELKLNEPTATRFIARLIRNHTVTSLAVGHEIFSLKSFTEYLSKNNPTIKILVLRSRLICDPAITKNLARIISTMATLEELTVAINFTSSQEIAIFAEVVARNRNLRSMSLTRPLTSSEQTLPDYSCWPVASLPERVEAWLPAFKQNCVLKSLTIDFLSFQESDCHSFFLALAENKTLMKVTVLNLPTYGDLKEICGTIRHCGLENRVLIKSIRLHSATIPKIADCPEVTAVSVSTFSRDVELSQALGALGSCRHISSVCLDMDGKFFDSAVHCSLVTFIEGAANLRELCLRLHARFSGEMHLGHRVAQSTVVKAISSNTNLTTVALIGFHLPGSDCRMLAETAVRGPCLHHLEVDCHKGNLHFLQHLARAVTCSYNLLHVQVPYRDEAEKEHFAVQEITRRNAGLVIRAARFVMGSETSYDVRALEFVSGHPKLVEMIEDKAAVSCGEAKKMIRRALSSIAGMNGFMRAAGVIRDRVECYGSRDGQKQLDELDDDCWSHVRKYLKVADVLEPPL</sequence>
<dbReference type="SUPFAM" id="SSF52047">
    <property type="entry name" value="RNI-like"/>
    <property type="match status" value="2"/>
</dbReference>
<organism evidence="1">
    <name type="scientific">Amblyomma aureolatum</name>
    <dbReference type="NCBI Taxonomy" id="187763"/>
    <lineage>
        <taxon>Eukaryota</taxon>
        <taxon>Metazoa</taxon>
        <taxon>Ecdysozoa</taxon>
        <taxon>Arthropoda</taxon>
        <taxon>Chelicerata</taxon>
        <taxon>Arachnida</taxon>
        <taxon>Acari</taxon>
        <taxon>Parasitiformes</taxon>
        <taxon>Ixodida</taxon>
        <taxon>Ixodoidea</taxon>
        <taxon>Ixodidae</taxon>
        <taxon>Amblyomminae</taxon>
        <taxon>Amblyomma</taxon>
    </lineage>
</organism>